<evidence type="ECO:0000256" key="3">
    <source>
        <dbReference type="ARBA" id="ARBA00023125"/>
    </source>
</evidence>
<evidence type="ECO:0000256" key="1">
    <source>
        <dbReference type="ARBA" id="ARBA00022491"/>
    </source>
</evidence>
<keyword evidence="7" id="KW-1185">Reference proteome</keyword>
<dbReference type="SMART" id="SM00422">
    <property type="entry name" value="HTH_MERR"/>
    <property type="match status" value="1"/>
</dbReference>
<dbReference type="Gene3D" id="3.40.50.280">
    <property type="entry name" value="Cobalamin-binding domain"/>
    <property type="match status" value="1"/>
</dbReference>
<dbReference type="InterPro" id="IPR036594">
    <property type="entry name" value="Meth_synthase_dom"/>
</dbReference>
<comment type="caution">
    <text evidence="6">The sequence shown here is derived from an EMBL/GenBank/DDBJ whole genome shotgun (WGS) entry which is preliminary data.</text>
</comment>
<evidence type="ECO:0000313" key="6">
    <source>
        <dbReference type="EMBL" id="NNM44994.1"/>
    </source>
</evidence>
<feature type="domain" description="HTH merR-type" evidence="5">
    <location>
        <begin position="16"/>
        <end position="85"/>
    </location>
</feature>
<dbReference type="InterPro" id="IPR047057">
    <property type="entry name" value="MerR_fam"/>
</dbReference>
<dbReference type="PANTHER" id="PTHR30204">
    <property type="entry name" value="REDOX-CYCLING DRUG-SENSING TRANSCRIPTIONAL ACTIVATOR SOXR"/>
    <property type="match status" value="1"/>
</dbReference>
<name>A0A849HEF2_9MICO</name>
<keyword evidence="1" id="KW-0678">Repressor</keyword>
<keyword evidence="2" id="KW-0805">Transcription regulation</keyword>
<dbReference type="Pfam" id="PF02607">
    <property type="entry name" value="B12-binding_2"/>
    <property type="match status" value="1"/>
</dbReference>
<evidence type="ECO:0000313" key="7">
    <source>
        <dbReference type="Proteomes" id="UP000588586"/>
    </source>
</evidence>
<keyword evidence="4" id="KW-0804">Transcription</keyword>
<dbReference type="AlphaFoldDB" id="A0A849HEF2"/>
<proteinExistence type="predicted"/>
<evidence type="ECO:0000259" key="5">
    <source>
        <dbReference type="PROSITE" id="PS50937"/>
    </source>
</evidence>
<accession>A0A849HEF2</accession>
<dbReference type="EMBL" id="JABEPQ010000001">
    <property type="protein sequence ID" value="NNM44994.1"/>
    <property type="molecule type" value="Genomic_DNA"/>
</dbReference>
<dbReference type="Gene3D" id="1.10.1660.10">
    <property type="match status" value="1"/>
</dbReference>
<dbReference type="InterPro" id="IPR003759">
    <property type="entry name" value="Cbl-bd_cap"/>
</dbReference>
<gene>
    <name evidence="6" type="ORF">HJG52_03110</name>
</gene>
<dbReference type="Gene3D" id="1.10.1240.10">
    <property type="entry name" value="Methionine synthase domain"/>
    <property type="match status" value="1"/>
</dbReference>
<dbReference type="GO" id="GO:0003677">
    <property type="term" value="F:DNA binding"/>
    <property type="evidence" value="ECO:0007669"/>
    <property type="project" value="UniProtKB-KW"/>
</dbReference>
<sequence length="333" mass="35771">MADVPNDASTTDHDVDWPVGRVAERVGVPAATLRTWDRRYGIGPSLRTGGGHRRYTEEDVRRVRVMARFIGRGVPALTAARIASAMDSERLRIEVPNASAQTAGEDAATALQGTSFDTGHDSTVLDGPIAEISSAAIALHAQTLTSLYRKTLRERDLVSAWTDVFSPALRLIGEQWGEGALGVESEHLASELLVAELRAIIHAARPPHPRRSVLLAGADDEQHYLPLLALQAELARQGLSAAYLGPRLPTRALGDLITRRQPDAVFLWASMERPDAEPLWHTLATATGPLDVVLGGPGWPNTLPRVADGVKVTRVSDLAAAARALQHLPEAPG</sequence>
<reference evidence="6 7" key="1">
    <citation type="submission" date="2020-04" db="EMBL/GenBank/DDBJ databases">
        <title>Knoellia sp. isolate from air conditioner.</title>
        <authorList>
            <person name="Chea S."/>
            <person name="Kim D.-U."/>
        </authorList>
    </citation>
    <scope>NUCLEOTIDE SEQUENCE [LARGE SCALE GENOMIC DNA]</scope>
    <source>
        <strain evidence="6 7">DB2414S</strain>
    </source>
</reference>
<dbReference type="RefSeq" id="WP_171242072.1">
    <property type="nucleotide sequence ID" value="NZ_JABEPQ010000001.1"/>
</dbReference>
<keyword evidence="3" id="KW-0238">DNA-binding</keyword>
<protein>
    <submittedName>
        <fullName evidence="6">MerR family transcriptional regulator</fullName>
    </submittedName>
</protein>
<dbReference type="Proteomes" id="UP000588586">
    <property type="component" value="Unassembled WGS sequence"/>
</dbReference>
<dbReference type="PANTHER" id="PTHR30204:SF69">
    <property type="entry name" value="MERR-FAMILY TRANSCRIPTIONAL REGULATOR"/>
    <property type="match status" value="1"/>
</dbReference>
<evidence type="ECO:0000256" key="2">
    <source>
        <dbReference type="ARBA" id="ARBA00023015"/>
    </source>
</evidence>
<dbReference type="InterPro" id="IPR000551">
    <property type="entry name" value="MerR-type_HTH_dom"/>
</dbReference>
<dbReference type="SUPFAM" id="SSF46955">
    <property type="entry name" value="Putative DNA-binding domain"/>
    <property type="match status" value="1"/>
</dbReference>
<organism evidence="6 7">
    <name type="scientific">Knoellia koreensis</name>
    <dbReference type="NCBI Taxonomy" id="2730921"/>
    <lineage>
        <taxon>Bacteria</taxon>
        <taxon>Bacillati</taxon>
        <taxon>Actinomycetota</taxon>
        <taxon>Actinomycetes</taxon>
        <taxon>Micrococcales</taxon>
        <taxon>Intrasporangiaceae</taxon>
        <taxon>Knoellia</taxon>
    </lineage>
</organism>
<dbReference type="Pfam" id="PF13411">
    <property type="entry name" value="MerR_1"/>
    <property type="match status" value="1"/>
</dbReference>
<dbReference type="PROSITE" id="PS50937">
    <property type="entry name" value="HTH_MERR_2"/>
    <property type="match status" value="1"/>
</dbReference>
<dbReference type="GO" id="GO:0003700">
    <property type="term" value="F:DNA-binding transcription factor activity"/>
    <property type="evidence" value="ECO:0007669"/>
    <property type="project" value="InterPro"/>
</dbReference>
<dbReference type="CDD" id="cd01104">
    <property type="entry name" value="HTH_MlrA-CarA"/>
    <property type="match status" value="1"/>
</dbReference>
<evidence type="ECO:0000256" key="4">
    <source>
        <dbReference type="ARBA" id="ARBA00023163"/>
    </source>
</evidence>
<dbReference type="InterPro" id="IPR009061">
    <property type="entry name" value="DNA-bd_dom_put_sf"/>
</dbReference>